<gene>
    <name evidence="5" type="ORF">ACFO3L_08980</name>
</gene>
<evidence type="ECO:0000313" key="6">
    <source>
        <dbReference type="Proteomes" id="UP001596026"/>
    </source>
</evidence>
<organism evidence="5 6">
    <name type="scientific">Enterococcus eurekensis</name>
    <dbReference type="NCBI Taxonomy" id="1159753"/>
    <lineage>
        <taxon>Bacteria</taxon>
        <taxon>Bacillati</taxon>
        <taxon>Bacillota</taxon>
        <taxon>Bacilli</taxon>
        <taxon>Lactobacillales</taxon>
        <taxon>Enterococcaceae</taxon>
        <taxon>Enterococcus</taxon>
    </lineage>
</organism>
<keyword evidence="2" id="KW-0813">Transport</keyword>
<dbReference type="RefSeq" id="WP_379966248.1">
    <property type="nucleotide sequence ID" value="NZ_JBHSGT010000055.1"/>
</dbReference>
<keyword evidence="3 4" id="KW-0732">Signal</keyword>
<evidence type="ECO:0000256" key="1">
    <source>
        <dbReference type="ARBA" id="ARBA00008520"/>
    </source>
</evidence>
<evidence type="ECO:0000256" key="3">
    <source>
        <dbReference type="ARBA" id="ARBA00022729"/>
    </source>
</evidence>
<evidence type="ECO:0008006" key="7">
    <source>
        <dbReference type="Google" id="ProtNLM"/>
    </source>
</evidence>
<feature type="chain" id="PRO_5047303726" description="ABC transporter substrate-binding protein" evidence="4">
    <location>
        <begin position="20"/>
        <end position="173"/>
    </location>
</feature>
<dbReference type="EMBL" id="JBHSGT010000055">
    <property type="protein sequence ID" value="MFC4710732.1"/>
    <property type="molecule type" value="Genomic_DNA"/>
</dbReference>
<dbReference type="PROSITE" id="PS01037">
    <property type="entry name" value="SBP_BACTERIAL_1"/>
    <property type="match status" value="1"/>
</dbReference>
<name>A0ABV9M4J9_9ENTE</name>
<accession>A0ABV9M4J9</accession>
<dbReference type="Gene3D" id="3.40.190.10">
    <property type="entry name" value="Periplasmic binding protein-like II"/>
    <property type="match status" value="2"/>
</dbReference>
<evidence type="ECO:0000256" key="4">
    <source>
        <dbReference type="SAM" id="SignalP"/>
    </source>
</evidence>
<sequence>MKMRKSLLLGLVTCCVLFAACGKGDASSDKVIIYTNADDEPVQVMQKVLDENGFKDQYTLQSFGTSDLGSKLLAEGKNIEADLVTMSTFYLKSVQESQQMFQTLETNLKPLSADVDFAAPFSVQEGSIFYNTDALAEANLPVPTSLKDLAESKYAGMISISDIKQSSTALMKD</sequence>
<dbReference type="Proteomes" id="UP001596026">
    <property type="component" value="Unassembled WGS sequence"/>
</dbReference>
<keyword evidence="6" id="KW-1185">Reference proteome</keyword>
<proteinExistence type="inferred from homology"/>
<evidence type="ECO:0000256" key="2">
    <source>
        <dbReference type="ARBA" id="ARBA00022448"/>
    </source>
</evidence>
<comment type="similarity">
    <text evidence="1">Belongs to the bacterial solute-binding protein 1 family.</text>
</comment>
<reference evidence="6" key="1">
    <citation type="journal article" date="2019" name="Int. J. Syst. Evol. Microbiol.">
        <title>The Global Catalogue of Microorganisms (GCM) 10K type strain sequencing project: providing services to taxonomists for standard genome sequencing and annotation.</title>
        <authorList>
            <consortium name="The Broad Institute Genomics Platform"/>
            <consortium name="The Broad Institute Genome Sequencing Center for Infectious Disease"/>
            <person name="Wu L."/>
            <person name="Ma J."/>
        </authorList>
    </citation>
    <scope>NUCLEOTIDE SEQUENCE [LARGE SCALE GENOMIC DNA]</scope>
    <source>
        <strain evidence="6">CGMCC 1.19061</strain>
    </source>
</reference>
<feature type="signal peptide" evidence="4">
    <location>
        <begin position="1"/>
        <end position="19"/>
    </location>
</feature>
<dbReference type="InterPro" id="IPR006061">
    <property type="entry name" value="SBP_1_CS"/>
</dbReference>
<dbReference type="PANTHER" id="PTHR30006">
    <property type="entry name" value="THIAMINE-BINDING PERIPLASMIC PROTEIN-RELATED"/>
    <property type="match status" value="1"/>
</dbReference>
<dbReference type="PROSITE" id="PS51257">
    <property type="entry name" value="PROKAR_LIPOPROTEIN"/>
    <property type="match status" value="1"/>
</dbReference>
<protein>
    <recommendedName>
        <fullName evidence="7">ABC transporter substrate-binding protein</fullName>
    </recommendedName>
</protein>
<evidence type="ECO:0000313" key="5">
    <source>
        <dbReference type="EMBL" id="MFC4710732.1"/>
    </source>
</evidence>
<dbReference type="SUPFAM" id="SSF53850">
    <property type="entry name" value="Periplasmic binding protein-like II"/>
    <property type="match status" value="1"/>
</dbReference>
<comment type="caution">
    <text evidence="5">The sequence shown here is derived from an EMBL/GenBank/DDBJ whole genome shotgun (WGS) entry which is preliminary data.</text>
</comment>